<dbReference type="KEGG" id="tki:TKV_c07860"/>
<dbReference type="EMBL" id="CP009170">
    <property type="protein sequence ID" value="AIS51969.1"/>
    <property type="molecule type" value="Genomic_DNA"/>
</dbReference>
<reference evidence="2" key="1">
    <citation type="journal article" date="2015" name="Genome Announc.">
        <title>Whole-Genome Sequences of 80 Environmental and Clinical Isolates of Burkholderia pseudomallei.</title>
        <authorList>
            <person name="Johnson S.L."/>
            <person name="Baker A.L."/>
            <person name="Chain P.S."/>
            <person name="Currie B.J."/>
            <person name="Daligault H.E."/>
            <person name="Davenport K.W."/>
            <person name="Davis C.B."/>
            <person name="Inglis T.J."/>
            <person name="Kaestli M."/>
            <person name="Koren S."/>
            <person name="Mayo M."/>
            <person name="Merritt A.J."/>
            <person name="Price E.P."/>
            <person name="Sarovich D.S."/>
            <person name="Warner J."/>
            <person name="Rosovitz M.J."/>
        </authorList>
    </citation>
    <scope>NUCLEOTIDE SEQUENCE [LARGE SCALE GENOMIC DNA]</scope>
    <source>
        <strain evidence="2">DSM 2030</strain>
    </source>
</reference>
<proteinExistence type="predicted"/>
<gene>
    <name evidence="1" type="ORF">TKV_c07860</name>
</gene>
<organism evidence="1 2">
    <name type="scientific">Thermoanaerobacter kivui</name>
    <name type="common">Acetogenium kivui</name>
    <dbReference type="NCBI Taxonomy" id="2325"/>
    <lineage>
        <taxon>Bacteria</taxon>
        <taxon>Bacillati</taxon>
        <taxon>Bacillota</taxon>
        <taxon>Clostridia</taxon>
        <taxon>Thermoanaerobacterales</taxon>
        <taxon>Thermoanaerobacteraceae</taxon>
        <taxon>Thermoanaerobacter</taxon>
    </lineage>
</organism>
<dbReference type="HOGENOM" id="CLU_3349773_0_0_9"/>
<dbReference type="STRING" id="2325.TKV_c07860"/>
<accession>A0A097AQ62</accession>
<name>A0A097AQ62_THEKI</name>
<keyword evidence="2" id="KW-1185">Reference proteome</keyword>
<evidence type="ECO:0000313" key="1">
    <source>
        <dbReference type="EMBL" id="AIS51969.1"/>
    </source>
</evidence>
<evidence type="ECO:0000313" key="2">
    <source>
        <dbReference type="Proteomes" id="UP000029669"/>
    </source>
</evidence>
<sequence length="37" mass="3733">MPILAVAGAVAAVGGVVYLGIQIGEYVGKAIYYATHP</sequence>
<protein>
    <submittedName>
        <fullName evidence="1">Uncharacterized protein</fullName>
    </submittedName>
</protein>
<dbReference type="Proteomes" id="UP000029669">
    <property type="component" value="Chromosome"/>
</dbReference>
<dbReference type="AlphaFoldDB" id="A0A097AQ62"/>